<organism evidence="2 3">
    <name type="scientific">Fusarium oxysporum f. sp. raphani 54005</name>
    <dbReference type="NCBI Taxonomy" id="1089458"/>
    <lineage>
        <taxon>Eukaryota</taxon>
        <taxon>Fungi</taxon>
        <taxon>Dikarya</taxon>
        <taxon>Ascomycota</taxon>
        <taxon>Pezizomycotina</taxon>
        <taxon>Sordariomycetes</taxon>
        <taxon>Hypocreomycetidae</taxon>
        <taxon>Hypocreales</taxon>
        <taxon>Nectriaceae</taxon>
        <taxon>Fusarium</taxon>
        <taxon>Fusarium oxysporum species complex</taxon>
    </lineage>
</organism>
<sequence length="33" mass="3475">MQELEWLVKGKAGEKTGGERPVVGNAEDKGGFG</sequence>
<reference evidence="2 3" key="1">
    <citation type="submission" date="2011-11" db="EMBL/GenBank/DDBJ databases">
        <title>The Genome Sequence of Fusarium oxysporum PHW815.</title>
        <authorList>
            <consortium name="The Broad Institute Genome Sequencing Platform"/>
            <person name="Ma L.-J."/>
            <person name="Gale L.R."/>
            <person name="Schwartz D.C."/>
            <person name="Zhou S."/>
            <person name="Corby-Kistler H."/>
            <person name="Young S.K."/>
            <person name="Zeng Q."/>
            <person name="Gargeya S."/>
            <person name="Fitzgerald M."/>
            <person name="Haas B."/>
            <person name="Abouelleil A."/>
            <person name="Alvarado L."/>
            <person name="Arachchi H.M."/>
            <person name="Berlin A."/>
            <person name="Brown A."/>
            <person name="Chapman S.B."/>
            <person name="Chen Z."/>
            <person name="Dunbar C."/>
            <person name="Freedman E."/>
            <person name="Gearin G."/>
            <person name="Goldberg J."/>
            <person name="Griggs A."/>
            <person name="Gujja S."/>
            <person name="Heiman D."/>
            <person name="Howarth C."/>
            <person name="Larson L."/>
            <person name="Lui A."/>
            <person name="MacDonald P.J.P."/>
            <person name="Montmayeur A."/>
            <person name="Murphy C."/>
            <person name="Neiman D."/>
            <person name="Pearson M."/>
            <person name="Priest M."/>
            <person name="Roberts A."/>
            <person name="Saif S."/>
            <person name="Shea T."/>
            <person name="Shenoy N."/>
            <person name="Sisk P."/>
            <person name="Stolte C."/>
            <person name="Sykes S."/>
            <person name="Wortman J."/>
            <person name="Nusbaum C."/>
            <person name="Birren B."/>
        </authorList>
    </citation>
    <scope>NUCLEOTIDE SEQUENCE [LARGE SCALE GENOMIC DNA]</scope>
    <source>
        <strain evidence="2 3">54005</strain>
    </source>
</reference>
<keyword evidence="3" id="KW-1185">Reference proteome</keyword>
<name>X0CBS5_FUSOX</name>
<dbReference type="HOGENOM" id="CLU_3384836_0_0_1"/>
<accession>X0CBS5</accession>
<dbReference type="AlphaFoldDB" id="X0CBS5"/>
<protein>
    <submittedName>
        <fullName evidence="2">Uncharacterized protein</fullName>
    </submittedName>
</protein>
<feature type="region of interest" description="Disordered" evidence="1">
    <location>
        <begin position="1"/>
        <end position="33"/>
    </location>
</feature>
<evidence type="ECO:0000256" key="1">
    <source>
        <dbReference type="SAM" id="MobiDB-lite"/>
    </source>
</evidence>
<gene>
    <name evidence="2" type="ORF">FOQG_15346</name>
</gene>
<dbReference type="Proteomes" id="UP000030663">
    <property type="component" value="Unassembled WGS sequence"/>
</dbReference>
<dbReference type="EMBL" id="JH658452">
    <property type="protein sequence ID" value="EXK80127.1"/>
    <property type="molecule type" value="Genomic_DNA"/>
</dbReference>
<feature type="compositionally biased region" description="Basic and acidic residues" evidence="1">
    <location>
        <begin position="1"/>
        <end position="18"/>
    </location>
</feature>
<evidence type="ECO:0000313" key="2">
    <source>
        <dbReference type="EMBL" id="EXK80127.1"/>
    </source>
</evidence>
<proteinExistence type="predicted"/>
<evidence type="ECO:0000313" key="3">
    <source>
        <dbReference type="Proteomes" id="UP000030663"/>
    </source>
</evidence>